<dbReference type="InterPro" id="IPR050351">
    <property type="entry name" value="BphY/WalK/GraS-like"/>
</dbReference>
<feature type="domain" description="HAMP" evidence="12">
    <location>
        <begin position="278"/>
        <end position="330"/>
    </location>
</feature>
<dbReference type="Gene3D" id="6.10.340.10">
    <property type="match status" value="1"/>
</dbReference>
<dbReference type="Gene3D" id="3.30.565.10">
    <property type="entry name" value="Histidine kinase-like ATPase, C-terminal domain"/>
    <property type="match status" value="1"/>
</dbReference>
<keyword evidence="4" id="KW-0597">Phosphoprotein</keyword>
<feature type="domain" description="Histidine kinase" evidence="11">
    <location>
        <begin position="338"/>
        <end position="552"/>
    </location>
</feature>
<evidence type="ECO:0000256" key="3">
    <source>
        <dbReference type="ARBA" id="ARBA00012438"/>
    </source>
</evidence>
<evidence type="ECO:0000259" key="12">
    <source>
        <dbReference type="PROSITE" id="PS50885"/>
    </source>
</evidence>
<dbReference type="Gene3D" id="1.10.287.130">
    <property type="match status" value="1"/>
</dbReference>
<dbReference type="EC" id="2.7.13.3" evidence="3"/>
<dbReference type="InterPro" id="IPR003594">
    <property type="entry name" value="HATPase_dom"/>
</dbReference>
<comment type="caution">
    <text evidence="13">The sequence shown here is derived from an EMBL/GenBank/DDBJ whole genome shotgun (WGS) entry which is preliminary data.</text>
</comment>
<evidence type="ECO:0000256" key="4">
    <source>
        <dbReference type="ARBA" id="ARBA00022553"/>
    </source>
</evidence>
<dbReference type="AlphaFoldDB" id="A0A927YM69"/>
<comment type="subcellular location">
    <subcellularLocation>
        <location evidence="2">Membrane</location>
    </subcellularLocation>
</comment>
<dbReference type="FunFam" id="3.30.565.10:FF:000006">
    <property type="entry name" value="Sensor histidine kinase WalK"/>
    <property type="match status" value="1"/>
</dbReference>
<dbReference type="GO" id="GO:0004721">
    <property type="term" value="F:phosphoprotein phosphatase activity"/>
    <property type="evidence" value="ECO:0007669"/>
    <property type="project" value="TreeGrafter"/>
</dbReference>
<evidence type="ECO:0000313" key="14">
    <source>
        <dbReference type="Proteomes" id="UP000766246"/>
    </source>
</evidence>
<feature type="transmembrane region" description="Helical" evidence="10">
    <location>
        <begin position="12"/>
        <end position="35"/>
    </location>
</feature>
<dbReference type="CDD" id="cd06225">
    <property type="entry name" value="HAMP"/>
    <property type="match status" value="1"/>
</dbReference>
<reference evidence="13" key="1">
    <citation type="submission" date="2019-04" db="EMBL/GenBank/DDBJ databases">
        <title>Evolution of Biomass-Degrading Anaerobic Consortia Revealed by Metagenomics.</title>
        <authorList>
            <person name="Peng X."/>
        </authorList>
    </citation>
    <scope>NUCLEOTIDE SEQUENCE</scope>
    <source>
        <strain evidence="13">SIG311</strain>
    </source>
</reference>
<keyword evidence="5" id="KW-0808">Transferase</keyword>
<dbReference type="InterPro" id="IPR004358">
    <property type="entry name" value="Sig_transdc_His_kin-like_C"/>
</dbReference>
<sequence>MKKSRISVKWKTFFIFLVFAIVLLGVLWFFQIVYLDDFYKIIKRQETEVVLKDVEDILYTSENPTDDIEKIAASNNLGIYITDKNGAPLYNAEYISNSQMSSLPQFMFGLFYDQAVANGGEAVIEFKGSEMQKKVERARYAFENIGDNPAEQAENGTDTTEESDNDNLDDADDTDGGDENDEAQSQEEAAPEKPAGKIAYTIPEEKREEGFRQNIGNDMAESVIYVRIIENNGLEEVIMVNSVLTPVDATVSTLKVQLRFISAIMIVIAFVLAATLSKSLSHSIIRINEGAKKLADGDYSVKFNSRDYMEVAELSDTLNYTATELGKTDSFQKELIANVSHDLRTPLTMIKGYAEVMRDIPGENTPENVQVIIDETERLTGLVNDMLDISKLKAGTITIQPEEYNITESIRHVLERYNKLREVEGYTIDFQYDDEVIVYADEQKMYQVLYNLVNNAINYTGPDKKVTVIQKVIDDTLRIEVKDTGDGVKQEDIPYVWDRYYKDKTAHKRAISGTGLGLSIVKNVLELHGAKYGVSSKQGQGATFWFELSLDLNEE</sequence>
<dbReference type="CDD" id="cd00082">
    <property type="entry name" value="HisKA"/>
    <property type="match status" value="1"/>
</dbReference>
<evidence type="ECO:0000256" key="2">
    <source>
        <dbReference type="ARBA" id="ARBA00004370"/>
    </source>
</evidence>
<dbReference type="PANTHER" id="PTHR45453:SF1">
    <property type="entry name" value="PHOSPHATE REGULON SENSOR PROTEIN PHOR"/>
    <property type="match status" value="1"/>
</dbReference>
<keyword evidence="8 10" id="KW-0472">Membrane</keyword>
<evidence type="ECO:0000256" key="1">
    <source>
        <dbReference type="ARBA" id="ARBA00000085"/>
    </source>
</evidence>
<accession>A0A927YM69</accession>
<dbReference type="PROSITE" id="PS50109">
    <property type="entry name" value="HIS_KIN"/>
    <property type="match status" value="1"/>
</dbReference>
<evidence type="ECO:0000256" key="5">
    <source>
        <dbReference type="ARBA" id="ARBA00022679"/>
    </source>
</evidence>
<evidence type="ECO:0000256" key="6">
    <source>
        <dbReference type="ARBA" id="ARBA00022777"/>
    </source>
</evidence>
<protein>
    <recommendedName>
        <fullName evidence="3">histidine kinase</fullName>
        <ecNumber evidence="3">2.7.13.3</ecNumber>
    </recommendedName>
</protein>
<dbReference type="SUPFAM" id="SSF47384">
    <property type="entry name" value="Homodimeric domain of signal transducing histidine kinase"/>
    <property type="match status" value="1"/>
</dbReference>
<keyword evidence="10" id="KW-0812">Transmembrane</keyword>
<evidence type="ECO:0000313" key="13">
    <source>
        <dbReference type="EMBL" id="MBE5918722.1"/>
    </source>
</evidence>
<dbReference type="InterPro" id="IPR005467">
    <property type="entry name" value="His_kinase_dom"/>
</dbReference>
<dbReference type="GO" id="GO:0016036">
    <property type="term" value="P:cellular response to phosphate starvation"/>
    <property type="evidence" value="ECO:0007669"/>
    <property type="project" value="TreeGrafter"/>
</dbReference>
<dbReference type="InterPro" id="IPR036097">
    <property type="entry name" value="HisK_dim/P_sf"/>
</dbReference>
<dbReference type="SUPFAM" id="SSF55874">
    <property type="entry name" value="ATPase domain of HSP90 chaperone/DNA topoisomerase II/histidine kinase"/>
    <property type="match status" value="1"/>
</dbReference>
<dbReference type="SMART" id="SM00387">
    <property type="entry name" value="HATPase_c"/>
    <property type="match status" value="1"/>
</dbReference>
<evidence type="ECO:0000259" key="11">
    <source>
        <dbReference type="PROSITE" id="PS50109"/>
    </source>
</evidence>
<dbReference type="SMART" id="SM00388">
    <property type="entry name" value="HisKA"/>
    <property type="match status" value="1"/>
</dbReference>
<dbReference type="GO" id="GO:0005886">
    <property type="term" value="C:plasma membrane"/>
    <property type="evidence" value="ECO:0007669"/>
    <property type="project" value="TreeGrafter"/>
</dbReference>
<evidence type="ECO:0000256" key="7">
    <source>
        <dbReference type="ARBA" id="ARBA00023012"/>
    </source>
</evidence>
<dbReference type="PRINTS" id="PR00344">
    <property type="entry name" value="BCTRLSENSOR"/>
</dbReference>
<dbReference type="FunFam" id="1.10.287.130:FF:000001">
    <property type="entry name" value="Two-component sensor histidine kinase"/>
    <property type="match status" value="1"/>
</dbReference>
<keyword evidence="6 13" id="KW-0418">Kinase</keyword>
<keyword evidence="7" id="KW-0902">Two-component regulatory system</keyword>
<dbReference type="Pfam" id="PF02518">
    <property type="entry name" value="HATPase_c"/>
    <property type="match status" value="1"/>
</dbReference>
<proteinExistence type="predicted"/>
<evidence type="ECO:0000256" key="8">
    <source>
        <dbReference type="ARBA" id="ARBA00023136"/>
    </source>
</evidence>
<evidence type="ECO:0000256" key="9">
    <source>
        <dbReference type="SAM" id="MobiDB-lite"/>
    </source>
</evidence>
<dbReference type="PANTHER" id="PTHR45453">
    <property type="entry name" value="PHOSPHATE REGULON SENSOR PROTEIN PHOR"/>
    <property type="match status" value="1"/>
</dbReference>
<dbReference type="PROSITE" id="PS50885">
    <property type="entry name" value="HAMP"/>
    <property type="match status" value="1"/>
</dbReference>
<name>A0A927YM69_9FIRM</name>
<gene>
    <name evidence="13" type="ORF">E7272_02660</name>
</gene>
<dbReference type="InterPro" id="IPR003660">
    <property type="entry name" value="HAMP_dom"/>
</dbReference>
<dbReference type="EMBL" id="SVER01000005">
    <property type="protein sequence ID" value="MBE5918722.1"/>
    <property type="molecule type" value="Genomic_DNA"/>
</dbReference>
<dbReference type="InterPro" id="IPR003661">
    <property type="entry name" value="HisK_dim/P_dom"/>
</dbReference>
<evidence type="ECO:0000256" key="10">
    <source>
        <dbReference type="SAM" id="Phobius"/>
    </source>
</evidence>
<organism evidence="13 14">
    <name type="scientific">Pseudobutyrivibrio ruminis</name>
    <dbReference type="NCBI Taxonomy" id="46206"/>
    <lineage>
        <taxon>Bacteria</taxon>
        <taxon>Bacillati</taxon>
        <taxon>Bacillota</taxon>
        <taxon>Clostridia</taxon>
        <taxon>Lachnospirales</taxon>
        <taxon>Lachnospiraceae</taxon>
        <taxon>Pseudobutyrivibrio</taxon>
    </lineage>
</organism>
<dbReference type="Proteomes" id="UP000766246">
    <property type="component" value="Unassembled WGS sequence"/>
</dbReference>
<feature type="region of interest" description="Disordered" evidence="9">
    <location>
        <begin position="143"/>
        <end position="198"/>
    </location>
</feature>
<feature type="compositionally biased region" description="Acidic residues" evidence="9">
    <location>
        <begin position="159"/>
        <end position="185"/>
    </location>
</feature>
<dbReference type="Pfam" id="PF00512">
    <property type="entry name" value="HisKA"/>
    <property type="match status" value="1"/>
</dbReference>
<dbReference type="GO" id="GO:0000155">
    <property type="term" value="F:phosphorelay sensor kinase activity"/>
    <property type="evidence" value="ECO:0007669"/>
    <property type="project" value="InterPro"/>
</dbReference>
<dbReference type="InterPro" id="IPR036890">
    <property type="entry name" value="HATPase_C_sf"/>
</dbReference>
<keyword evidence="10" id="KW-1133">Transmembrane helix</keyword>
<comment type="catalytic activity">
    <reaction evidence="1">
        <text>ATP + protein L-histidine = ADP + protein N-phospho-L-histidine.</text>
        <dbReference type="EC" id="2.7.13.3"/>
    </reaction>
</comment>